<dbReference type="PANTHER" id="PTHR10938:SF0">
    <property type="entry name" value="TRANSLATION INITIATION FACTOR IF-3, MITOCHONDRIAL"/>
    <property type="match status" value="1"/>
</dbReference>
<name>A0A2K1QT23_9PEZI</name>
<dbReference type="OrthoDB" id="21573at2759"/>
<evidence type="ECO:0000313" key="6">
    <source>
        <dbReference type="Proteomes" id="UP000243797"/>
    </source>
</evidence>
<feature type="compositionally biased region" description="Basic and acidic residues" evidence="4">
    <location>
        <begin position="158"/>
        <end position="168"/>
    </location>
</feature>
<evidence type="ECO:0000256" key="2">
    <source>
        <dbReference type="ARBA" id="ARBA00022540"/>
    </source>
</evidence>
<keyword evidence="3" id="KW-0648">Protein biosynthesis</keyword>
<evidence type="ECO:0008006" key="7">
    <source>
        <dbReference type="Google" id="ProtNLM"/>
    </source>
</evidence>
<feature type="region of interest" description="Disordered" evidence="4">
    <location>
        <begin position="153"/>
        <end position="180"/>
    </location>
</feature>
<comment type="similarity">
    <text evidence="1">Belongs to the IF-3 family.</text>
</comment>
<dbReference type="GO" id="GO:0003743">
    <property type="term" value="F:translation initiation factor activity"/>
    <property type="evidence" value="ECO:0007669"/>
    <property type="project" value="UniProtKB-KW"/>
</dbReference>
<dbReference type="STRING" id="2082308.A0A2K1QT23"/>
<dbReference type="Gene3D" id="3.30.110.10">
    <property type="entry name" value="Translation initiation factor 3 (IF-3), C-terminal domain"/>
    <property type="match status" value="1"/>
</dbReference>
<evidence type="ECO:0000256" key="4">
    <source>
        <dbReference type="SAM" id="MobiDB-lite"/>
    </source>
</evidence>
<dbReference type="InterPro" id="IPR036788">
    <property type="entry name" value="T_IF-3_C_sf"/>
</dbReference>
<keyword evidence="2" id="KW-0396">Initiation factor</keyword>
<feature type="compositionally biased region" description="Acidic residues" evidence="4">
    <location>
        <begin position="169"/>
        <end position="180"/>
    </location>
</feature>
<dbReference type="AlphaFoldDB" id="A0A2K1QT23"/>
<dbReference type="SUPFAM" id="SSF55200">
    <property type="entry name" value="Translation initiation factor IF3, C-terminal domain"/>
    <property type="match status" value="1"/>
</dbReference>
<dbReference type="GO" id="GO:0070124">
    <property type="term" value="P:mitochondrial translational initiation"/>
    <property type="evidence" value="ECO:0007669"/>
    <property type="project" value="TreeGrafter"/>
</dbReference>
<evidence type="ECO:0000313" key="5">
    <source>
        <dbReference type="EMBL" id="PNS18212.1"/>
    </source>
</evidence>
<dbReference type="EMBL" id="NKHZ01000043">
    <property type="protein sequence ID" value="PNS18212.1"/>
    <property type="molecule type" value="Genomic_DNA"/>
</dbReference>
<feature type="compositionally biased region" description="Low complexity" evidence="4">
    <location>
        <begin position="35"/>
        <end position="54"/>
    </location>
</feature>
<protein>
    <recommendedName>
        <fullName evidence="7">Translation initiation factor 3 N-terminal domain-containing protein</fullName>
    </recommendedName>
</protein>
<dbReference type="GO" id="GO:0043022">
    <property type="term" value="F:ribosome binding"/>
    <property type="evidence" value="ECO:0007669"/>
    <property type="project" value="TreeGrafter"/>
</dbReference>
<proteinExistence type="inferred from homology"/>
<reference evidence="5 6" key="1">
    <citation type="submission" date="2017-06" db="EMBL/GenBank/DDBJ databases">
        <title>Draft genome sequence of a variant of Elsinoe murrayae.</title>
        <authorList>
            <person name="Cheng Q."/>
        </authorList>
    </citation>
    <scope>NUCLEOTIDE SEQUENCE [LARGE SCALE GENOMIC DNA]</scope>
    <source>
        <strain evidence="5 6">CQ-2017a</strain>
    </source>
</reference>
<accession>A0A2K1QT23</accession>
<feature type="region of interest" description="Disordered" evidence="4">
    <location>
        <begin position="27"/>
        <end position="78"/>
    </location>
</feature>
<comment type="caution">
    <text evidence="5">The sequence shown here is derived from an EMBL/GenBank/DDBJ whole genome shotgun (WGS) entry which is preliminary data.</text>
</comment>
<dbReference type="Proteomes" id="UP000243797">
    <property type="component" value="Unassembled WGS sequence"/>
</dbReference>
<dbReference type="GO" id="GO:0032790">
    <property type="term" value="P:ribosome disassembly"/>
    <property type="evidence" value="ECO:0007669"/>
    <property type="project" value="TreeGrafter"/>
</dbReference>
<sequence length="337" mass="37979">MASHGRAPLRALYNIFVRPLILQQTRQSPFPLPAQPRLRQPTPRPFTTTPSLPRGGPTKPSRKPQSSSASSTDAPLYNESIPARHVRVVDPLTNELGPVVTRRYALLRIDSDRERLVCASRPPRWITPSDPEYDEVAMNYDYIVRQYQAQQRRFGKKGKGEGEQKDEMSALDEEVEDDDELDEEMMGQVRRAPAIYVPRGDYVRLPTGEDWIPVCKVENKIEAAAKARAKEAERKEQRKLAPEGVKIMELNWAIGANDLGHRLKKVEGFLKGRRRVEVVIAPKRRGKTATSEEAEEVLRKVRECVAAVEGAKETRPMQGQVGGVASLMIEGKRGRDD</sequence>
<evidence type="ECO:0000256" key="3">
    <source>
        <dbReference type="ARBA" id="ARBA00022917"/>
    </source>
</evidence>
<evidence type="ECO:0000256" key="1">
    <source>
        <dbReference type="ARBA" id="ARBA00005439"/>
    </source>
</evidence>
<dbReference type="InterPro" id="IPR001288">
    <property type="entry name" value="Translation_initiation_fac_3"/>
</dbReference>
<gene>
    <name evidence="5" type="ORF">CAC42_7581</name>
</gene>
<dbReference type="PANTHER" id="PTHR10938">
    <property type="entry name" value="TRANSLATION INITIATION FACTOR IF-3"/>
    <property type="match status" value="1"/>
</dbReference>
<keyword evidence="6" id="KW-1185">Reference proteome</keyword>
<dbReference type="InParanoid" id="A0A2K1QT23"/>
<dbReference type="GO" id="GO:0005739">
    <property type="term" value="C:mitochondrion"/>
    <property type="evidence" value="ECO:0007669"/>
    <property type="project" value="TreeGrafter"/>
</dbReference>
<organism evidence="5 6">
    <name type="scientific">Sphaceloma murrayae</name>
    <dbReference type="NCBI Taxonomy" id="2082308"/>
    <lineage>
        <taxon>Eukaryota</taxon>
        <taxon>Fungi</taxon>
        <taxon>Dikarya</taxon>
        <taxon>Ascomycota</taxon>
        <taxon>Pezizomycotina</taxon>
        <taxon>Dothideomycetes</taxon>
        <taxon>Dothideomycetidae</taxon>
        <taxon>Myriangiales</taxon>
        <taxon>Elsinoaceae</taxon>
        <taxon>Sphaceloma</taxon>
    </lineage>
</organism>